<geneLocation type="mitochondrion" evidence="2"/>
<feature type="compositionally biased region" description="Basic and acidic residues" evidence="1">
    <location>
        <begin position="13"/>
        <end position="25"/>
    </location>
</feature>
<evidence type="ECO:0000313" key="2">
    <source>
        <dbReference type="EMBL" id="KUM46485.1"/>
    </source>
</evidence>
<organism evidence="2">
    <name type="scientific">Picea glauca</name>
    <name type="common">White spruce</name>
    <name type="synonym">Pinus glauca</name>
    <dbReference type="NCBI Taxonomy" id="3330"/>
    <lineage>
        <taxon>Eukaryota</taxon>
        <taxon>Viridiplantae</taxon>
        <taxon>Streptophyta</taxon>
        <taxon>Embryophyta</taxon>
        <taxon>Tracheophyta</taxon>
        <taxon>Spermatophyta</taxon>
        <taxon>Pinopsida</taxon>
        <taxon>Pinidae</taxon>
        <taxon>Conifers I</taxon>
        <taxon>Pinales</taxon>
        <taxon>Pinaceae</taxon>
        <taxon>Picea</taxon>
    </lineage>
</organism>
<reference evidence="2" key="1">
    <citation type="journal article" date="2015" name="Genome Biol. Evol.">
        <title>Organellar Genomes of White Spruce (Picea glauca): Assembly and Annotation.</title>
        <authorList>
            <person name="Jackman S.D."/>
            <person name="Warren R.L."/>
            <person name="Gibb E.A."/>
            <person name="Vandervalk B.P."/>
            <person name="Mohamadi H."/>
            <person name="Chu J."/>
            <person name="Raymond A."/>
            <person name="Pleasance S."/>
            <person name="Coope R."/>
            <person name="Wildung M.R."/>
            <person name="Ritland C.E."/>
            <person name="Bousquet J."/>
            <person name="Jones S.J."/>
            <person name="Bohlmann J."/>
            <person name="Birol I."/>
        </authorList>
    </citation>
    <scope>NUCLEOTIDE SEQUENCE [LARGE SCALE GENOMIC DNA]</scope>
    <source>
        <tissue evidence="2">Flushing bud</tissue>
    </source>
</reference>
<name>A0A101LW88_PICGL</name>
<feature type="region of interest" description="Disordered" evidence="1">
    <location>
        <begin position="1"/>
        <end position="25"/>
    </location>
</feature>
<gene>
    <name evidence="2" type="ORF">ABT39_MTgene1586</name>
</gene>
<evidence type="ECO:0000256" key="1">
    <source>
        <dbReference type="SAM" id="MobiDB-lite"/>
    </source>
</evidence>
<protein>
    <submittedName>
        <fullName evidence="2">Uncharacterized protein</fullName>
    </submittedName>
</protein>
<dbReference type="AlphaFoldDB" id="A0A101LW88"/>
<sequence length="125" mass="13774">MQVSDGVVEFDSDERSCSRKDLEGSHRPKVLFQPVTGASTSNPIKTRAIASKRVACLPIRSSVKQASLQKRNKVLARQKENSKIRPPTPKGEAIIIGLLLSTKKRGMLVFEGMDLLYRATLPAVE</sequence>
<dbReference type="EMBL" id="LKAM01000011">
    <property type="protein sequence ID" value="KUM46485.1"/>
    <property type="molecule type" value="Genomic_DNA"/>
</dbReference>
<comment type="caution">
    <text evidence="2">The sequence shown here is derived from an EMBL/GenBank/DDBJ whole genome shotgun (WGS) entry which is preliminary data.</text>
</comment>
<proteinExistence type="predicted"/>
<accession>A0A101LW88</accession>
<keyword evidence="2" id="KW-0496">Mitochondrion</keyword>